<keyword evidence="6" id="KW-0812">Transmembrane</keyword>
<dbReference type="Proteomes" id="UP001277761">
    <property type="component" value="Unassembled WGS sequence"/>
</dbReference>
<dbReference type="CDD" id="cd16378">
    <property type="entry name" value="CcmH_N"/>
    <property type="match status" value="1"/>
</dbReference>
<comment type="similarity">
    <text evidence="1 6">Belongs to the CcmH/CycL/Ccl2/NrfF family.</text>
</comment>
<feature type="region of interest" description="Disordered" evidence="7">
    <location>
        <begin position="139"/>
        <end position="172"/>
    </location>
</feature>
<dbReference type="PANTHER" id="PTHR47870:SF4">
    <property type="entry name" value="CYTOCHROME C-TYPE BIOGENESIS PROTEIN CYCH"/>
    <property type="match status" value="1"/>
</dbReference>
<dbReference type="InterPro" id="IPR005616">
    <property type="entry name" value="CcmH/CycL/Ccl2/NrfF_N"/>
</dbReference>
<evidence type="ECO:0000313" key="9">
    <source>
        <dbReference type="EMBL" id="MDX8153112.1"/>
    </source>
</evidence>
<dbReference type="InterPro" id="IPR006311">
    <property type="entry name" value="TAT_signal"/>
</dbReference>
<evidence type="ECO:0000256" key="6">
    <source>
        <dbReference type="RuleBase" id="RU364112"/>
    </source>
</evidence>
<accession>A0ABU4VMP2</accession>
<evidence type="ECO:0000256" key="1">
    <source>
        <dbReference type="ARBA" id="ARBA00010342"/>
    </source>
</evidence>
<keyword evidence="2 6" id="KW-0349">Heme</keyword>
<feature type="chain" id="PRO_5044979313" description="Cytochrome c-type biogenesis protein" evidence="6">
    <location>
        <begin position="36"/>
        <end position="172"/>
    </location>
</feature>
<dbReference type="PROSITE" id="PS51318">
    <property type="entry name" value="TAT"/>
    <property type="match status" value="1"/>
</dbReference>
<keyword evidence="10" id="KW-1185">Reference proteome</keyword>
<feature type="domain" description="CcmH/CycL/Ccl2/NrfF N-terminal" evidence="8">
    <location>
        <begin position="15"/>
        <end position="166"/>
    </location>
</feature>
<reference evidence="9 10" key="1">
    <citation type="submission" date="2023-11" db="EMBL/GenBank/DDBJ databases">
        <authorList>
            <person name="Xu M."/>
            <person name="Jiang T."/>
        </authorList>
    </citation>
    <scope>NUCLEOTIDE SEQUENCE [LARGE SCALE GENOMIC DNA]</scope>
    <source>
        <strain evidence="9 10">SD</strain>
    </source>
</reference>
<dbReference type="InterPro" id="IPR051263">
    <property type="entry name" value="C-type_cytochrome_biogenesis"/>
</dbReference>
<evidence type="ECO:0000256" key="3">
    <source>
        <dbReference type="ARBA" id="ARBA00022723"/>
    </source>
</evidence>
<keyword evidence="6" id="KW-1133">Transmembrane helix</keyword>
<dbReference type="PANTHER" id="PTHR47870">
    <property type="entry name" value="CYTOCHROME C-TYPE BIOGENESIS PROTEIN CCMH"/>
    <property type="match status" value="1"/>
</dbReference>
<evidence type="ECO:0000256" key="5">
    <source>
        <dbReference type="ARBA" id="ARBA00023004"/>
    </source>
</evidence>
<comment type="caution">
    <text evidence="9">The sequence shown here is derived from an EMBL/GenBank/DDBJ whole genome shotgun (WGS) entry which is preliminary data.</text>
</comment>
<gene>
    <name evidence="9" type="ORF">SK069_16045</name>
</gene>
<keyword evidence="4 6" id="KW-0732">Signal</keyword>
<evidence type="ECO:0000256" key="7">
    <source>
        <dbReference type="SAM" id="MobiDB-lite"/>
    </source>
</evidence>
<name>A0ABU4VMP2_9ACTN</name>
<dbReference type="EMBL" id="JAXAVX010000011">
    <property type="protein sequence ID" value="MDX8153112.1"/>
    <property type="molecule type" value="Genomic_DNA"/>
</dbReference>
<comment type="function">
    <text evidence="6">Possible subunit of a heme lyase.</text>
</comment>
<evidence type="ECO:0000313" key="10">
    <source>
        <dbReference type="Proteomes" id="UP001277761"/>
    </source>
</evidence>
<sequence>MTVAAPSRRALVALAVCALLALAAAVLVAPGGATAATPRTSVEAVEQRLMCVTCGTPLNQSDAPQAERERRHIERLVAQGRTEDEIVDSMVDIYGEQVLIDPPSGTLRTLRWLLPAAAFLLGATLLVVLVRRWRRRRAEAEDAAASGPAPEDDDGLSDEDRARLNAELERFR</sequence>
<feature type="compositionally biased region" description="Basic and acidic residues" evidence="7">
    <location>
        <begin position="158"/>
        <end position="172"/>
    </location>
</feature>
<evidence type="ECO:0000256" key="4">
    <source>
        <dbReference type="ARBA" id="ARBA00022729"/>
    </source>
</evidence>
<organism evidence="9 10">
    <name type="scientific">Patulibacter brassicae</name>
    <dbReference type="NCBI Taxonomy" id="1705717"/>
    <lineage>
        <taxon>Bacteria</taxon>
        <taxon>Bacillati</taxon>
        <taxon>Actinomycetota</taxon>
        <taxon>Thermoleophilia</taxon>
        <taxon>Solirubrobacterales</taxon>
        <taxon>Patulibacteraceae</taxon>
        <taxon>Patulibacter</taxon>
    </lineage>
</organism>
<protein>
    <recommendedName>
        <fullName evidence="6">Cytochrome c-type biogenesis protein</fullName>
    </recommendedName>
</protein>
<dbReference type="Gene3D" id="1.10.8.640">
    <property type="entry name" value="Cytochrome C biogenesis protein"/>
    <property type="match status" value="1"/>
</dbReference>
<dbReference type="RefSeq" id="WP_319955263.1">
    <property type="nucleotide sequence ID" value="NZ_JAXAVX010000011.1"/>
</dbReference>
<proteinExistence type="inferred from homology"/>
<dbReference type="InterPro" id="IPR038297">
    <property type="entry name" value="CcmH/CycL/NrfF/Ccl2_sf"/>
</dbReference>
<keyword evidence="6" id="KW-0472">Membrane</keyword>
<keyword evidence="3 6" id="KW-0479">Metal-binding</keyword>
<feature type="transmembrane region" description="Helical" evidence="6">
    <location>
        <begin position="112"/>
        <end position="130"/>
    </location>
</feature>
<dbReference type="Pfam" id="PF03918">
    <property type="entry name" value="CcmH"/>
    <property type="match status" value="1"/>
</dbReference>
<keyword evidence="5 6" id="KW-0408">Iron</keyword>
<evidence type="ECO:0000256" key="2">
    <source>
        <dbReference type="ARBA" id="ARBA00022617"/>
    </source>
</evidence>
<evidence type="ECO:0000259" key="8">
    <source>
        <dbReference type="Pfam" id="PF03918"/>
    </source>
</evidence>
<feature type="signal peptide" evidence="6">
    <location>
        <begin position="1"/>
        <end position="35"/>
    </location>
</feature>